<evidence type="ECO:0000313" key="15">
    <source>
        <dbReference type="EMBL" id="SMF72518.1"/>
    </source>
</evidence>
<keyword evidence="5 12" id="KW-0378">Hydrolase</keyword>
<accession>A0A1Y6CT86</accession>
<evidence type="ECO:0000256" key="8">
    <source>
        <dbReference type="ARBA" id="ARBA00023125"/>
    </source>
</evidence>
<dbReference type="NCBIfam" id="TIGR00498">
    <property type="entry name" value="lexA"/>
    <property type="match status" value="1"/>
</dbReference>
<feature type="domain" description="LexA repressor DNA-binding" evidence="14">
    <location>
        <begin position="1"/>
        <end position="65"/>
    </location>
</feature>
<dbReference type="GO" id="GO:0006508">
    <property type="term" value="P:proteolysis"/>
    <property type="evidence" value="ECO:0007669"/>
    <property type="project" value="InterPro"/>
</dbReference>
<evidence type="ECO:0000259" key="14">
    <source>
        <dbReference type="Pfam" id="PF01726"/>
    </source>
</evidence>
<dbReference type="EMBL" id="FWZT01000027">
    <property type="protein sequence ID" value="SMF72518.1"/>
    <property type="molecule type" value="Genomic_DNA"/>
</dbReference>
<proteinExistence type="inferred from homology"/>
<dbReference type="SUPFAM" id="SSF51306">
    <property type="entry name" value="LexA/Signal peptidase"/>
    <property type="match status" value="1"/>
</dbReference>
<keyword evidence="16" id="KW-1185">Reference proteome</keyword>
<evidence type="ECO:0000256" key="10">
    <source>
        <dbReference type="ARBA" id="ARBA00023204"/>
    </source>
</evidence>
<dbReference type="InterPro" id="IPR050077">
    <property type="entry name" value="LexA_repressor"/>
</dbReference>
<dbReference type="GO" id="GO:0003677">
    <property type="term" value="F:DNA binding"/>
    <property type="evidence" value="ECO:0007669"/>
    <property type="project" value="UniProtKB-KW"/>
</dbReference>
<dbReference type="GO" id="GO:0006281">
    <property type="term" value="P:DNA repair"/>
    <property type="evidence" value="ECO:0007669"/>
    <property type="project" value="UniProtKB-KW"/>
</dbReference>
<keyword evidence="2" id="KW-0678">Repressor</keyword>
<keyword evidence="11" id="KW-0742">SOS response</keyword>
<reference evidence="16" key="1">
    <citation type="submission" date="2017-04" db="EMBL/GenBank/DDBJ databases">
        <authorList>
            <person name="Varghese N."/>
            <person name="Submissions S."/>
        </authorList>
    </citation>
    <scope>NUCLEOTIDE SEQUENCE [LARGE SCALE GENOMIC DNA]</scope>
    <source>
        <strain evidence="16">RKEM611</strain>
    </source>
</reference>
<keyword evidence="6 12" id="KW-0068">Autocatalytic cleavage</keyword>
<dbReference type="InterPro" id="IPR036390">
    <property type="entry name" value="WH_DNA-bd_sf"/>
</dbReference>
<dbReference type="InterPro" id="IPR036286">
    <property type="entry name" value="LexA/Signal_pep-like_sf"/>
</dbReference>
<evidence type="ECO:0000256" key="9">
    <source>
        <dbReference type="ARBA" id="ARBA00023163"/>
    </source>
</evidence>
<dbReference type="GO" id="GO:0045892">
    <property type="term" value="P:negative regulation of DNA-templated transcription"/>
    <property type="evidence" value="ECO:0007669"/>
    <property type="project" value="InterPro"/>
</dbReference>
<keyword evidence="3" id="KW-0235">DNA replication</keyword>
<evidence type="ECO:0000256" key="12">
    <source>
        <dbReference type="RuleBase" id="RU003991"/>
    </source>
</evidence>
<feature type="domain" description="Peptidase S24/S26A/S26B/S26C" evidence="13">
    <location>
        <begin position="93"/>
        <end position="212"/>
    </location>
</feature>
<evidence type="ECO:0000259" key="13">
    <source>
        <dbReference type="Pfam" id="PF00717"/>
    </source>
</evidence>
<evidence type="ECO:0000313" key="16">
    <source>
        <dbReference type="Proteomes" id="UP000192907"/>
    </source>
</evidence>
<dbReference type="InterPro" id="IPR039418">
    <property type="entry name" value="LexA-like"/>
</dbReference>
<keyword evidence="7" id="KW-0805">Transcription regulation</keyword>
<dbReference type="PANTHER" id="PTHR33516:SF2">
    <property type="entry name" value="LEXA REPRESSOR-RELATED"/>
    <property type="match status" value="1"/>
</dbReference>
<dbReference type="Gene3D" id="1.10.10.10">
    <property type="entry name" value="Winged helix-like DNA-binding domain superfamily/Winged helix DNA-binding domain"/>
    <property type="match status" value="1"/>
</dbReference>
<gene>
    <name evidence="15" type="ORF">SAMN06296036_12722</name>
</gene>
<dbReference type="PANTHER" id="PTHR33516">
    <property type="entry name" value="LEXA REPRESSOR"/>
    <property type="match status" value="1"/>
</dbReference>
<keyword evidence="8" id="KW-0238">DNA-binding</keyword>
<dbReference type="InterPro" id="IPR006197">
    <property type="entry name" value="Peptidase_S24_LexA"/>
</dbReference>
<dbReference type="GO" id="GO:0004252">
    <property type="term" value="F:serine-type endopeptidase activity"/>
    <property type="evidence" value="ECO:0007669"/>
    <property type="project" value="InterPro"/>
</dbReference>
<dbReference type="Pfam" id="PF01726">
    <property type="entry name" value="LexA_DNA_bind"/>
    <property type="match status" value="1"/>
</dbReference>
<dbReference type="AlphaFoldDB" id="A0A1Y6CT86"/>
<dbReference type="RefSeq" id="WP_159455651.1">
    <property type="nucleotide sequence ID" value="NZ_FWZT01000027.1"/>
</dbReference>
<keyword evidence="4" id="KW-0227">DNA damage</keyword>
<protein>
    <submittedName>
        <fullName evidence="15">SOS-response transcriptional repressor, LexA</fullName>
    </submittedName>
</protein>
<dbReference type="Gene3D" id="2.10.109.10">
    <property type="entry name" value="Umud Fragment, subunit A"/>
    <property type="match status" value="1"/>
</dbReference>
<evidence type="ECO:0000256" key="6">
    <source>
        <dbReference type="ARBA" id="ARBA00022813"/>
    </source>
</evidence>
<evidence type="ECO:0000256" key="1">
    <source>
        <dbReference type="ARBA" id="ARBA00007484"/>
    </source>
</evidence>
<evidence type="ECO:0000256" key="5">
    <source>
        <dbReference type="ARBA" id="ARBA00022801"/>
    </source>
</evidence>
<dbReference type="GO" id="GO:0009432">
    <property type="term" value="P:SOS response"/>
    <property type="evidence" value="ECO:0007669"/>
    <property type="project" value="UniProtKB-KW"/>
</dbReference>
<dbReference type="SUPFAM" id="SSF46785">
    <property type="entry name" value="Winged helix' DNA-binding domain"/>
    <property type="match status" value="1"/>
</dbReference>
<organism evidence="15 16">
    <name type="scientific">Pseudobacteriovorax antillogorgiicola</name>
    <dbReference type="NCBI Taxonomy" id="1513793"/>
    <lineage>
        <taxon>Bacteria</taxon>
        <taxon>Pseudomonadati</taxon>
        <taxon>Bdellovibrionota</taxon>
        <taxon>Oligoflexia</taxon>
        <taxon>Oligoflexales</taxon>
        <taxon>Pseudobacteriovoracaceae</taxon>
        <taxon>Pseudobacteriovorax</taxon>
    </lineage>
</organism>
<evidence type="ECO:0000256" key="4">
    <source>
        <dbReference type="ARBA" id="ARBA00022763"/>
    </source>
</evidence>
<keyword evidence="9" id="KW-0804">Transcription</keyword>
<dbReference type="GO" id="GO:0006260">
    <property type="term" value="P:DNA replication"/>
    <property type="evidence" value="ECO:0007669"/>
    <property type="project" value="UniProtKB-KW"/>
</dbReference>
<evidence type="ECO:0000256" key="2">
    <source>
        <dbReference type="ARBA" id="ARBA00022491"/>
    </source>
</evidence>
<dbReference type="PRINTS" id="PR00726">
    <property type="entry name" value="LEXASERPTASE"/>
</dbReference>
<dbReference type="InterPro" id="IPR036388">
    <property type="entry name" value="WH-like_DNA-bd_sf"/>
</dbReference>
<keyword evidence="10" id="KW-0234">DNA repair</keyword>
<dbReference type="InterPro" id="IPR006199">
    <property type="entry name" value="LexA_DNA-bd_dom"/>
</dbReference>
<dbReference type="STRING" id="1513793.SAMN06296036_12722"/>
<evidence type="ECO:0000256" key="7">
    <source>
        <dbReference type="ARBA" id="ARBA00023015"/>
    </source>
</evidence>
<sequence>MDKLTSKQQKAFDFIRHHTESKGYSPSLRELCHFMGYKAVGSAQDVIASLRRKGYLELAAKQKARTLIITSQAKRKFTTTRVEEDFDTISIPQLGSVPAGLPVEAIPDAAGSLKVSPSLLPRPMPPRHKLFALQASGLSMIGAGILDGDWLIVKSQEEATPGSIVVALVDGDATVKRLMQDQDKGWYLKPENVDFKPIFASDNEFQVIGKVIGLQRTVF</sequence>
<dbReference type="Proteomes" id="UP000192907">
    <property type="component" value="Unassembled WGS sequence"/>
</dbReference>
<dbReference type="Pfam" id="PF00717">
    <property type="entry name" value="Peptidase_S24"/>
    <property type="match status" value="1"/>
</dbReference>
<name>A0A1Y6CT86_9BACT</name>
<dbReference type="InterPro" id="IPR015927">
    <property type="entry name" value="Peptidase_S24_S26A/B/C"/>
</dbReference>
<evidence type="ECO:0000256" key="3">
    <source>
        <dbReference type="ARBA" id="ARBA00022705"/>
    </source>
</evidence>
<evidence type="ECO:0000256" key="11">
    <source>
        <dbReference type="ARBA" id="ARBA00023236"/>
    </source>
</evidence>
<dbReference type="CDD" id="cd06529">
    <property type="entry name" value="S24_LexA-like"/>
    <property type="match status" value="1"/>
</dbReference>
<comment type="similarity">
    <text evidence="1 12">Belongs to the peptidase S24 family.</text>
</comment>
<dbReference type="InterPro" id="IPR006200">
    <property type="entry name" value="LexA"/>
</dbReference>